<dbReference type="Gene3D" id="3.40.630.10">
    <property type="entry name" value="Zn peptidases"/>
    <property type="match status" value="1"/>
</dbReference>
<dbReference type="SUPFAM" id="SSF53187">
    <property type="entry name" value="Zn-dependent exopeptidases"/>
    <property type="match status" value="1"/>
</dbReference>
<keyword evidence="10" id="KW-0812">Transmembrane</keyword>
<feature type="transmembrane region" description="Helical" evidence="10">
    <location>
        <begin position="611"/>
        <end position="630"/>
    </location>
</feature>
<evidence type="ECO:0000256" key="9">
    <source>
        <dbReference type="ARBA" id="ARBA00031512"/>
    </source>
</evidence>
<comment type="function">
    <text evidence="2">May be involved in vacuolar sorting and osmoregulation.</text>
</comment>
<evidence type="ECO:0000256" key="8">
    <source>
        <dbReference type="ARBA" id="ARBA00023180"/>
    </source>
</evidence>
<dbReference type="InterPro" id="IPR045175">
    <property type="entry name" value="M28_fam"/>
</dbReference>
<evidence type="ECO:0000313" key="14">
    <source>
        <dbReference type="Proteomes" id="UP000243579"/>
    </source>
</evidence>
<dbReference type="Pfam" id="PF04389">
    <property type="entry name" value="Peptidase_M28"/>
    <property type="match status" value="1"/>
</dbReference>
<evidence type="ECO:0000256" key="10">
    <source>
        <dbReference type="SAM" id="Phobius"/>
    </source>
</evidence>
<evidence type="ECO:0000313" key="13">
    <source>
        <dbReference type="EMBL" id="OQR94289.1"/>
    </source>
</evidence>
<feature type="transmembrane region" description="Helical" evidence="10">
    <location>
        <begin position="394"/>
        <end position="411"/>
    </location>
</feature>
<evidence type="ECO:0000259" key="12">
    <source>
        <dbReference type="Pfam" id="PF04389"/>
    </source>
</evidence>
<keyword evidence="10" id="KW-0472">Membrane</keyword>
<dbReference type="EMBL" id="JNBR01000367">
    <property type="protein sequence ID" value="OQR94289.1"/>
    <property type="molecule type" value="Genomic_DNA"/>
</dbReference>
<dbReference type="PANTHER" id="PTHR12147:SF58">
    <property type="entry name" value="VACUOLAR MEMBRANE PROTEASE"/>
    <property type="match status" value="1"/>
</dbReference>
<feature type="signal peptide" evidence="11">
    <location>
        <begin position="1"/>
        <end position="26"/>
    </location>
</feature>
<dbReference type="GO" id="GO:0006508">
    <property type="term" value="P:proteolysis"/>
    <property type="evidence" value="ECO:0007669"/>
    <property type="project" value="InterPro"/>
</dbReference>
<dbReference type="OrthoDB" id="76293at2759"/>
<keyword evidence="8" id="KW-0325">Glycoprotein</keyword>
<dbReference type="AlphaFoldDB" id="A0A1V9Z8I6"/>
<dbReference type="Proteomes" id="UP000243579">
    <property type="component" value="Unassembled WGS sequence"/>
</dbReference>
<comment type="similarity">
    <text evidence="4">Belongs to the peptidase M28 family.</text>
</comment>
<feature type="transmembrane region" description="Helical" evidence="10">
    <location>
        <begin position="566"/>
        <end position="599"/>
    </location>
</feature>
<evidence type="ECO:0000256" key="11">
    <source>
        <dbReference type="SAM" id="SignalP"/>
    </source>
</evidence>
<gene>
    <name evidence="13" type="ORF">ACHHYP_01565</name>
</gene>
<comment type="caution">
    <text evidence="13">The sequence shown here is derived from an EMBL/GenBank/DDBJ whole genome shotgun (WGS) entry which is preliminary data.</text>
</comment>
<dbReference type="PANTHER" id="PTHR12147">
    <property type="entry name" value="METALLOPEPTIDASE M28 FAMILY MEMBER"/>
    <property type="match status" value="1"/>
</dbReference>
<comment type="cofactor">
    <cofactor evidence="1">
        <name>Zn(2+)</name>
        <dbReference type="ChEBI" id="CHEBI:29105"/>
    </cofactor>
</comment>
<feature type="transmembrane region" description="Helical" evidence="10">
    <location>
        <begin position="337"/>
        <end position="362"/>
    </location>
</feature>
<feature type="chain" id="PRO_5012325484" description="Vacuolar membrane protease" evidence="11">
    <location>
        <begin position="27"/>
        <end position="631"/>
    </location>
</feature>
<sequence>MAIVVTAAIAVFTNVLWRSALPPALGSAAATATHSFAGAAAYATLLDIASAPHPVTTADNYRVYNYLYDELLALTDHGLVLESPRANLSASALPTALPAADHGCANVSWYTNTTQLIARVPGTSNTSVLLTAHFDSVPTSYGASDDGAGVAVVLHVLRALLLDASGPRTHGLVVFLDNGEENGLCGARWFTQQQLVGEYNVKAFVNVEAGGAGGRAILFRATDDALASLYAAVAPYPHMNSLGGSLISVLGSATDFEVYQPAGVPGVDIAFYEHREYYHSPADSVDHITPEDLQHCGANVLAYLRALLATESLTALSASAGSLYFDLGGEVGITLTTGVRGVIVGVAVALALVVLAVAYWRFPLYDSMIAVTPKAFALSILGEWTYIVRSFAQALMWGLVANAPVVLLVYVTRNARFSWLVLPCGFVGNVLGATAAAHRWRHGQPHPNVNAYVHFASSVSSCSAVFALAALVKAPVFVLFALTSSLYSMVLLVLMAAVVYVRYRHDIYGPDDATTYIPTRTAPMYYSTIKIDRVLSPRAPQLKVYVGLVIVLSLYMLSAFQLSVDIALAVASVGATDALVLAAVPALLTPTLYPLVALCAYWEPNKPSYRFYYYVYVVVWVVASAVFFVLG</sequence>
<name>A0A1V9Z8I6_ACHHY</name>
<feature type="domain" description="Peptidase M28" evidence="12">
    <location>
        <begin position="116"/>
        <end position="303"/>
    </location>
</feature>
<evidence type="ECO:0000256" key="4">
    <source>
        <dbReference type="ARBA" id="ARBA00010918"/>
    </source>
</evidence>
<keyword evidence="11" id="KW-0732">Signal</keyword>
<dbReference type="GO" id="GO:0008235">
    <property type="term" value="F:metalloexopeptidase activity"/>
    <property type="evidence" value="ECO:0007669"/>
    <property type="project" value="InterPro"/>
</dbReference>
<feature type="transmembrane region" description="Helical" evidence="10">
    <location>
        <begin position="417"/>
        <end position="437"/>
    </location>
</feature>
<evidence type="ECO:0000256" key="5">
    <source>
        <dbReference type="ARBA" id="ARBA00017435"/>
    </source>
</evidence>
<organism evidence="13 14">
    <name type="scientific">Achlya hypogyna</name>
    <name type="common">Oomycete</name>
    <name type="synonym">Protoachlya hypogyna</name>
    <dbReference type="NCBI Taxonomy" id="1202772"/>
    <lineage>
        <taxon>Eukaryota</taxon>
        <taxon>Sar</taxon>
        <taxon>Stramenopiles</taxon>
        <taxon>Oomycota</taxon>
        <taxon>Saprolegniomycetes</taxon>
        <taxon>Saprolegniales</taxon>
        <taxon>Achlyaceae</taxon>
        <taxon>Achlya</taxon>
    </lineage>
</organism>
<keyword evidence="7 10" id="KW-1133">Transmembrane helix</keyword>
<dbReference type="STRING" id="1202772.A0A1V9Z8I6"/>
<evidence type="ECO:0000256" key="2">
    <source>
        <dbReference type="ARBA" id="ARBA00003273"/>
    </source>
</evidence>
<evidence type="ECO:0000256" key="6">
    <source>
        <dbReference type="ARBA" id="ARBA00022554"/>
    </source>
</evidence>
<feature type="transmembrane region" description="Helical" evidence="10">
    <location>
        <begin position="477"/>
        <end position="501"/>
    </location>
</feature>
<evidence type="ECO:0000256" key="7">
    <source>
        <dbReference type="ARBA" id="ARBA00022989"/>
    </source>
</evidence>
<evidence type="ECO:0000256" key="3">
    <source>
        <dbReference type="ARBA" id="ARBA00004128"/>
    </source>
</evidence>
<keyword evidence="6" id="KW-0926">Vacuole</keyword>
<comment type="subcellular location">
    <subcellularLocation>
        <location evidence="3">Vacuole membrane</location>
        <topology evidence="3">Multi-pass membrane protein</topology>
    </subcellularLocation>
</comment>
<keyword evidence="14" id="KW-1185">Reference proteome</keyword>
<feature type="transmembrane region" description="Helical" evidence="10">
    <location>
        <begin position="542"/>
        <end position="560"/>
    </location>
</feature>
<protein>
    <recommendedName>
        <fullName evidence="5">Vacuolar membrane protease</fullName>
    </recommendedName>
    <alternativeName>
        <fullName evidence="9">FXNA-related family protease 1</fullName>
    </alternativeName>
</protein>
<evidence type="ECO:0000256" key="1">
    <source>
        <dbReference type="ARBA" id="ARBA00001947"/>
    </source>
</evidence>
<reference evidence="13 14" key="1">
    <citation type="journal article" date="2014" name="Genome Biol. Evol.">
        <title>The secreted proteins of Achlya hypogyna and Thraustotheca clavata identify the ancestral oomycete secretome and reveal gene acquisitions by horizontal gene transfer.</title>
        <authorList>
            <person name="Misner I."/>
            <person name="Blouin N."/>
            <person name="Leonard G."/>
            <person name="Richards T.A."/>
            <person name="Lane C.E."/>
        </authorList>
    </citation>
    <scope>NUCLEOTIDE SEQUENCE [LARGE SCALE GENOMIC DNA]</scope>
    <source>
        <strain evidence="13 14">ATCC 48635</strain>
    </source>
</reference>
<proteinExistence type="inferred from homology"/>
<dbReference type="InterPro" id="IPR007484">
    <property type="entry name" value="Peptidase_M28"/>
</dbReference>
<dbReference type="GO" id="GO:0005774">
    <property type="term" value="C:vacuolar membrane"/>
    <property type="evidence" value="ECO:0007669"/>
    <property type="project" value="UniProtKB-SubCell"/>
</dbReference>
<feature type="transmembrane region" description="Helical" evidence="10">
    <location>
        <begin position="449"/>
        <end position="471"/>
    </location>
</feature>
<accession>A0A1V9Z8I6</accession>